<keyword evidence="3" id="KW-1185">Reference proteome</keyword>
<name>A0ABQ2DI48_9DEIO</name>
<dbReference type="CDD" id="cd24073">
    <property type="entry name" value="ASKHA_ATPase_ROK_CYANR"/>
    <property type="match status" value="1"/>
</dbReference>
<proteinExistence type="predicted"/>
<keyword evidence="2" id="KW-0418">Kinase</keyword>
<dbReference type="PANTHER" id="PTHR18964:SF173">
    <property type="entry name" value="GLUCOKINASE"/>
    <property type="match status" value="1"/>
</dbReference>
<dbReference type="Gene3D" id="3.30.420.40">
    <property type="match status" value="2"/>
</dbReference>
<protein>
    <submittedName>
        <fullName evidence="2">Sugar kinase</fullName>
    </submittedName>
</protein>
<dbReference type="PANTHER" id="PTHR18964">
    <property type="entry name" value="ROK (REPRESSOR, ORF, KINASE) FAMILY"/>
    <property type="match status" value="1"/>
</dbReference>
<dbReference type="Gene3D" id="1.10.10.10">
    <property type="entry name" value="Winged helix-like DNA-binding domain superfamily/Winged helix DNA-binding domain"/>
    <property type="match status" value="1"/>
</dbReference>
<dbReference type="Pfam" id="PF09339">
    <property type="entry name" value="HTH_IclR"/>
    <property type="match status" value="1"/>
</dbReference>
<organism evidence="2 3">
    <name type="scientific">Deinococcus roseus</name>
    <dbReference type="NCBI Taxonomy" id="392414"/>
    <lineage>
        <taxon>Bacteria</taxon>
        <taxon>Thermotogati</taxon>
        <taxon>Deinococcota</taxon>
        <taxon>Deinococci</taxon>
        <taxon>Deinococcales</taxon>
        <taxon>Deinococcaceae</taxon>
        <taxon>Deinococcus</taxon>
    </lineage>
</organism>
<dbReference type="GO" id="GO:0016301">
    <property type="term" value="F:kinase activity"/>
    <property type="evidence" value="ECO:0007669"/>
    <property type="project" value="UniProtKB-KW"/>
</dbReference>
<accession>A0ABQ2DI48</accession>
<evidence type="ECO:0000313" key="3">
    <source>
        <dbReference type="Proteomes" id="UP000632222"/>
    </source>
</evidence>
<feature type="domain" description="HTH iclR-type" evidence="1">
    <location>
        <begin position="21"/>
        <end position="63"/>
    </location>
</feature>
<dbReference type="InterPro" id="IPR043129">
    <property type="entry name" value="ATPase_NBD"/>
</dbReference>
<dbReference type="InterPro" id="IPR000600">
    <property type="entry name" value="ROK"/>
</dbReference>
<dbReference type="CDD" id="cd00090">
    <property type="entry name" value="HTH_ARSR"/>
    <property type="match status" value="1"/>
</dbReference>
<dbReference type="Proteomes" id="UP000632222">
    <property type="component" value="Unassembled WGS sequence"/>
</dbReference>
<evidence type="ECO:0000259" key="1">
    <source>
        <dbReference type="Pfam" id="PF09339"/>
    </source>
</evidence>
<dbReference type="EMBL" id="BMOD01000043">
    <property type="protein sequence ID" value="GGJ58474.1"/>
    <property type="molecule type" value="Genomic_DNA"/>
</dbReference>
<dbReference type="InterPro" id="IPR036388">
    <property type="entry name" value="WH-like_DNA-bd_sf"/>
</dbReference>
<comment type="caution">
    <text evidence="2">The sequence shown here is derived from an EMBL/GenBank/DDBJ whole genome shotgun (WGS) entry which is preliminary data.</text>
</comment>
<dbReference type="RefSeq" id="WP_189009068.1">
    <property type="nucleotide sequence ID" value="NZ_BMOD01000043.1"/>
</dbReference>
<dbReference type="SUPFAM" id="SSF53067">
    <property type="entry name" value="Actin-like ATPase domain"/>
    <property type="match status" value="1"/>
</dbReference>
<dbReference type="Pfam" id="PF00480">
    <property type="entry name" value="ROK"/>
    <property type="match status" value="1"/>
</dbReference>
<evidence type="ECO:0000313" key="2">
    <source>
        <dbReference type="EMBL" id="GGJ58474.1"/>
    </source>
</evidence>
<dbReference type="SUPFAM" id="SSF46785">
    <property type="entry name" value="Winged helix' DNA-binding domain"/>
    <property type="match status" value="1"/>
</dbReference>
<dbReference type="InterPro" id="IPR011991">
    <property type="entry name" value="ArsR-like_HTH"/>
</dbReference>
<reference evidence="3" key="1">
    <citation type="journal article" date="2019" name="Int. J. Syst. Evol. Microbiol.">
        <title>The Global Catalogue of Microorganisms (GCM) 10K type strain sequencing project: providing services to taxonomists for standard genome sequencing and annotation.</title>
        <authorList>
            <consortium name="The Broad Institute Genomics Platform"/>
            <consortium name="The Broad Institute Genome Sequencing Center for Infectious Disease"/>
            <person name="Wu L."/>
            <person name="Ma J."/>
        </authorList>
    </citation>
    <scope>NUCLEOTIDE SEQUENCE [LARGE SCALE GENOMIC DNA]</scope>
    <source>
        <strain evidence="3">JCM 14370</strain>
    </source>
</reference>
<sequence length="403" mass="43561">MNQPPHSPKGDPQALRHHNRLEILRHLRTLGPTSRTDLVPHTGLSKATLTGLTAELIEEGLIVETSIGPSGALGGRKPVFLDINYTQFHAIGVRLSGQDLHLVLTDLSTRVLAHHTEPLQGTKPELVAQHVARLAQHLLSTHHVPQDHCIGMGIALAGVIDSSTGMVLFNSPLGWTGVPFAHLVSQHTELPTVIDNDINAFAASEMLFGHGKQSQNLLVIANGLGLGSALITGGKLYRGKNGGAGEFGHNTIQPGGRTCSCGRQGCLEAFVSEWGILQTFLENHPDQDSLTMDDMLKLAHTGDTGAQQVLQEAGQLLGFHLAHLVNVFAPEKIIFGGEAARFGPLFFDPLQHSLREHLFAPQTEPLSFHVVSWHQEQFTPWVVGAASLAVKRTFETGAWLHPQ</sequence>
<dbReference type="InterPro" id="IPR005471">
    <property type="entry name" value="Tscrpt_reg_IclR_N"/>
</dbReference>
<keyword evidence="2" id="KW-0808">Transferase</keyword>
<gene>
    <name evidence="2" type="ORF">GCM10008938_50750</name>
</gene>
<dbReference type="InterPro" id="IPR036390">
    <property type="entry name" value="WH_DNA-bd_sf"/>
</dbReference>